<evidence type="ECO:0000313" key="8">
    <source>
        <dbReference type="Proteomes" id="UP000265080"/>
    </source>
</evidence>
<dbReference type="PANTHER" id="PTHR11461:SF204">
    <property type="entry name" value="SERPIN B6"/>
    <property type="match status" value="1"/>
</dbReference>
<dbReference type="Ensembl" id="ENSAPET00000010925.1">
    <property type="protein sequence ID" value="ENSAPEP00000010635.1"/>
    <property type="gene ID" value="ENSAPEG00000007570.1"/>
</dbReference>
<protein>
    <submittedName>
        <fullName evidence="7">Serpin peptidase inhibitor, clade B (ovalbumin), member 1, like 3</fullName>
    </submittedName>
</protein>
<dbReference type="Gene3D" id="1.10.287.580">
    <property type="entry name" value="Helix hairpin bin"/>
    <property type="match status" value="1"/>
</dbReference>
<dbReference type="InterPro" id="IPR042178">
    <property type="entry name" value="Serpin_sf_1"/>
</dbReference>
<dbReference type="Gene3D" id="2.30.39.10">
    <property type="entry name" value="Alpha-1-antitrypsin, domain 1"/>
    <property type="match status" value="1"/>
</dbReference>
<sequence>MELFFSYYSVLFVSDTLANTTFSLALFKKLSDDNQTTNIFFSPFSISSAMAMVMLGARGNTAIQMSENRVPAEYSHGIAGWAGFDLNGKYGEKSYTFKEDFLKQSRMHYNAELESVDFKNMCEQFRVKINSWVEKQTKGEPHSIIFNNIGMQILLSTGKKYASHHCISSLSKSASLVCLQTDTKPGMTMKKTTYFPLAFIPEVNCKFLEMPYKGKKLSMLIFLPEVIEDDTTGLEKLEKQPTYETFVEWTHPDRMKNIEIEVSLPRFTMEETYDLEEILTSMGMVDAFDVTKSNFSGMSETKDLVLSKVTHKAFVEVNEEGTEAAAGSGSYILAMCARLYPRFTADHLFLFFIRHNSSMSILFAGRFCSP</sequence>
<reference evidence="7 8" key="1">
    <citation type="submission" date="2018-03" db="EMBL/GenBank/DDBJ databases">
        <title>Finding Nemo's genes: A chromosome-scale reference assembly of the genome of the orange clownfish Amphiprion percula.</title>
        <authorList>
            <person name="Lehmann R."/>
        </authorList>
    </citation>
    <scope>NUCLEOTIDE SEQUENCE</scope>
</reference>
<evidence type="ECO:0000313" key="7">
    <source>
        <dbReference type="Ensembl" id="ENSAPEP00000010635.1"/>
    </source>
</evidence>
<keyword evidence="2" id="KW-0963">Cytoplasm</keyword>
<keyword evidence="4" id="KW-0722">Serine protease inhibitor</keyword>
<evidence type="ECO:0000256" key="3">
    <source>
        <dbReference type="ARBA" id="ARBA00022690"/>
    </source>
</evidence>
<evidence type="ECO:0000259" key="6">
    <source>
        <dbReference type="SMART" id="SM00093"/>
    </source>
</evidence>
<dbReference type="AlphaFoldDB" id="A0A3P8SEU3"/>
<dbReference type="GO" id="GO:0004867">
    <property type="term" value="F:serine-type endopeptidase inhibitor activity"/>
    <property type="evidence" value="ECO:0007669"/>
    <property type="project" value="UniProtKB-KW"/>
</dbReference>
<dbReference type="STRING" id="161767.ENSAPEP00000010635"/>
<evidence type="ECO:0000256" key="4">
    <source>
        <dbReference type="ARBA" id="ARBA00022900"/>
    </source>
</evidence>
<dbReference type="GeneTree" id="ENSGT00940000154835"/>
<evidence type="ECO:0000256" key="5">
    <source>
        <dbReference type="RuleBase" id="RU000411"/>
    </source>
</evidence>
<dbReference type="Proteomes" id="UP000265080">
    <property type="component" value="Chromosome 22"/>
</dbReference>
<dbReference type="InterPro" id="IPR042185">
    <property type="entry name" value="Serpin_sf_2"/>
</dbReference>
<dbReference type="Gene3D" id="3.30.497.10">
    <property type="entry name" value="Antithrombin, subunit I, domain 2"/>
    <property type="match status" value="1"/>
</dbReference>
<accession>A0A3P8SEU3</accession>
<comment type="similarity">
    <text evidence="5">Belongs to the serpin family.</text>
</comment>
<name>A0A3P8SEU3_AMPPE</name>
<evidence type="ECO:0000256" key="1">
    <source>
        <dbReference type="ARBA" id="ARBA00004496"/>
    </source>
</evidence>
<keyword evidence="3" id="KW-0646">Protease inhibitor</keyword>
<keyword evidence="8" id="KW-1185">Reference proteome</keyword>
<feature type="domain" description="Serpin" evidence="6">
    <location>
        <begin position="24"/>
        <end position="370"/>
    </location>
</feature>
<dbReference type="GO" id="GO:0005737">
    <property type="term" value="C:cytoplasm"/>
    <property type="evidence" value="ECO:0007669"/>
    <property type="project" value="UniProtKB-SubCell"/>
</dbReference>
<dbReference type="InterPro" id="IPR000215">
    <property type="entry name" value="Serpin_fam"/>
</dbReference>
<dbReference type="InterPro" id="IPR023796">
    <property type="entry name" value="Serpin_dom"/>
</dbReference>
<dbReference type="Pfam" id="PF00079">
    <property type="entry name" value="Serpin"/>
    <property type="match status" value="2"/>
</dbReference>
<proteinExistence type="inferred from homology"/>
<dbReference type="InterPro" id="IPR036186">
    <property type="entry name" value="Serpin_sf"/>
</dbReference>
<reference evidence="7" key="2">
    <citation type="submission" date="2025-08" db="UniProtKB">
        <authorList>
            <consortium name="Ensembl"/>
        </authorList>
    </citation>
    <scope>IDENTIFICATION</scope>
</reference>
<dbReference type="SMART" id="SM00093">
    <property type="entry name" value="SERPIN"/>
    <property type="match status" value="1"/>
</dbReference>
<organism evidence="7 8">
    <name type="scientific">Amphiprion percula</name>
    <name type="common">Orange clownfish</name>
    <name type="synonym">Lutjanus percula</name>
    <dbReference type="NCBI Taxonomy" id="161767"/>
    <lineage>
        <taxon>Eukaryota</taxon>
        <taxon>Metazoa</taxon>
        <taxon>Chordata</taxon>
        <taxon>Craniata</taxon>
        <taxon>Vertebrata</taxon>
        <taxon>Euteleostomi</taxon>
        <taxon>Actinopterygii</taxon>
        <taxon>Neopterygii</taxon>
        <taxon>Teleostei</taxon>
        <taxon>Neoteleostei</taxon>
        <taxon>Acanthomorphata</taxon>
        <taxon>Ovalentaria</taxon>
        <taxon>Pomacentridae</taxon>
        <taxon>Amphiprion</taxon>
    </lineage>
</organism>
<comment type="subcellular location">
    <subcellularLocation>
        <location evidence="1">Cytoplasm</location>
    </subcellularLocation>
</comment>
<dbReference type="GO" id="GO:0005615">
    <property type="term" value="C:extracellular space"/>
    <property type="evidence" value="ECO:0007669"/>
    <property type="project" value="InterPro"/>
</dbReference>
<dbReference type="SUPFAM" id="SSF56574">
    <property type="entry name" value="Serpins"/>
    <property type="match status" value="1"/>
</dbReference>
<dbReference type="PANTHER" id="PTHR11461">
    <property type="entry name" value="SERINE PROTEASE INHIBITOR, SERPIN"/>
    <property type="match status" value="1"/>
</dbReference>
<evidence type="ECO:0000256" key="2">
    <source>
        <dbReference type="ARBA" id="ARBA00022490"/>
    </source>
</evidence>
<reference evidence="7" key="3">
    <citation type="submission" date="2025-09" db="UniProtKB">
        <authorList>
            <consortium name="Ensembl"/>
        </authorList>
    </citation>
    <scope>IDENTIFICATION</scope>
</reference>